<dbReference type="GO" id="GO:0000155">
    <property type="term" value="F:phosphorelay sensor kinase activity"/>
    <property type="evidence" value="ECO:0007669"/>
    <property type="project" value="InterPro"/>
</dbReference>
<gene>
    <name evidence="3" type="ORF">FNB79_15055</name>
</gene>
<evidence type="ECO:0000259" key="2">
    <source>
        <dbReference type="Pfam" id="PF06580"/>
    </source>
</evidence>
<proteinExistence type="predicted"/>
<feature type="transmembrane region" description="Helical" evidence="1">
    <location>
        <begin position="9"/>
        <end position="30"/>
    </location>
</feature>
<dbReference type="GO" id="GO:0016020">
    <property type="term" value="C:membrane"/>
    <property type="evidence" value="ECO:0007669"/>
    <property type="project" value="InterPro"/>
</dbReference>
<dbReference type="OrthoDB" id="9809908at2"/>
<reference evidence="3 4" key="1">
    <citation type="submission" date="2019-07" db="EMBL/GenBank/DDBJ databases">
        <title>Genome sequencing for Formosa sp. PS13.</title>
        <authorList>
            <person name="Park S.-J."/>
        </authorList>
    </citation>
    <scope>NUCLEOTIDE SEQUENCE [LARGE SCALE GENOMIC DNA]</scope>
    <source>
        <strain evidence="3 4">PS13</strain>
    </source>
</reference>
<dbReference type="InterPro" id="IPR010559">
    <property type="entry name" value="Sig_transdc_His_kin_internal"/>
</dbReference>
<evidence type="ECO:0000313" key="3">
    <source>
        <dbReference type="EMBL" id="QDO95234.1"/>
    </source>
</evidence>
<feature type="transmembrane region" description="Helical" evidence="1">
    <location>
        <begin position="50"/>
        <end position="69"/>
    </location>
</feature>
<feature type="domain" description="Signal transduction histidine kinase internal region" evidence="2">
    <location>
        <begin position="163"/>
        <end position="240"/>
    </location>
</feature>
<evidence type="ECO:0000313" key="4">
    <source>
        <dbReference type="Proteomes" id="UP000319209"/>
    </source>
</evidence>
<protein>
    <recommendedName>
        <fullName evidence="2">Signal transduction histidine kinase internal region domain-containing protein</fullName>
    </recommendedName>
</protein>
<dbReference type="Gene3D" id="3.30.565.10">
    <property type="entry name" value="Histidine kinase-like ATPase, C-terminal domain"/>
    <property type="match status" value="1"/>
</dbReference>
<dbReference type="KEGG" id="fop:FNB79_15055"/>
<keyword evidence="1" id="KW-0472">Membrane</keyword>
<name>A0A516GUN2_9FLAO</name>
<sequence>MIISKREKYLLIYVSVFIAITLNAHRVLSYFSSNTETVIGVPWRFHLPELLFQIVYQFIFCFYFGYLNFRYSYFISSQKSFNLFKIITLNLIVLIIVVLFGATLQDFFFKNVENRALHIGGYIVRLTLGVALMTALIKVLLLDRKQRVKDLENEKLKTAYFNAKLNNLRDQINPHFLFNSFTNLSSLIREAPDKAQIYVNHLSKVFRSSLAIDNDQIVSLETELELLYSYIELYKLRLEGALDVHIDLVINSNKKLLHMSLQPLLENAIKHNLVNIENPLCIEVIEKEEILIFSNTINAPLFKEASNGIGLLNLSERYKMLIGKDIEIQKTENHFVVKLPLIKNNKSEFSYNRR</sequence>
<dbReference type="AlphaFoldDB" id="A0A516GUN2"/>
<accession>A0A516GUN2</accession>
<keyword evidence="1" id="KW-1133">Transmembrane helix</keyword>
<evidence type="ECO:0000256" key="1">
    <source>
        <dbReference type="SAM" id="Phobius"/>
    </source>
</evidence>
<dbReference type="PANTHER" id="PTHR34220:SF7">
    <property type="entry name" value="SENSOR HISTIDINE KINASE YPDA"/>
    <property type="match status" value="1"/>
</dbReference>
<organism evidence="3 4">
    <name type="scientific">Formosa sediminum</name>
    <dbReference type="NCBI Taxonomy" id="2594004"/>
    <lineage>
        <taxon>Bacteria</taxon>
        <taxon>Pseudomonadati</taxon>
        <taxon>Bacteroidota</taxon>
        <taxon>Flavobacteriia</taxon>
        <taxon>Flavobacteriales</taxon>
        <taxon>Flavobacteriaceae</taxon>
        <taxon>Formosa</taxon>
    </lineage>
</organism>
<feature type="transmembrane region" description="Helical" evidence="1">
    <location>
        <begin position="122"/>
        <end position="141"/>
    </location>
</feature>
<dbReference type="Proteomes" id="UP000319209">
    <property type="component" value="Chromosome"/>
</dbReference>
<dbReference type="PANTHER" id="PTHR34220">
    <property type="entry name" value="SENSOR HISTIDINE KINASE YPDA"/>
    <property type="match status" value="1"/>
</dbReference>
<dbReference type="EMBL" id="CP041637">
    <property type="protein sequence ID" value="QDO95234.1"/>
    <property type="molecule type" value="Genomic_DNA"/>
</dbReference>
<dbReference type="RefSeq" id="WP_143382142.1">
    <property type="nucleotide sequence ID" value="NZ_CP041637.1"/>
</dbReference>
<feature type="transmembrane region" description="Helical" evidence="1">
    <location>
        <begin position="81"/>
        <end position="102"/>
    </location>
</feature>
<keyword evidence="1" id="KW-0812">Transmembrane</keyword>
<dbReference type="Pfam" id="PF06580">
    <property type="entry name" value="His_kinase"/>
    <property type="match status" value="1"/>
</dbReference>
<keyword evidence="4" id="KW-1185">Reference proteome</keyword>
<dbReference type="InterPro" id="IPR036890">
    <property type="entry name" value="HATPase_C_sf"/>
</dbReference>
<dbReference type="InterPro" id="IPR050640">
    <property type="entry name" value="Bact_2-comp_sensor_kinase"/>
</dbReference>